<evidence type="ECO:0000313" key="3">
    <source>
        <dbReference type="Proteomes" id="UP001614394"/>
    </source>
</evidence>
<comment type="caution">
    <text evidence="2">The sequence shown here is derived from an EMBL/GenBank/DDBJ whole genome shotgun (WGS) entry which is preliminary data.</text>
</comment>
<dbReference type="RefSeq" id="WP_399655370.1">
    <property type="nucleotide sequence ID" value="NZ_JBITYG010000010.1"/>
</dbReference>
<evidence type="ECO:0000313" key="2">
    <source>
        <dbReference type="EMBL" id="MFI9104753.1"/>
    </source>
</evidence>
<keyword evidence="1" id="KW-0472">Membrane</keyword>
<dbReference type="Proteomes" id="UP001614394">
    <property type="component" value="Unassembled WGS sequence"/>
</dbReference>
<reference evidence="2 3" key="1">
    <citation type="submission" date="2024-10" db="EMBL/GenBank/DDBJ databases">
        <title>The Natural Products Discovery Center: Release of the First 8490 Sequenced Strains for Exploring Actinobacteria Biosynthetic Diversity.</title>
        <authorList>
            <person name="Kalkreuter E."/>
            <person name="Kautsar S.A."/>
            <person name="Yang D."/>
            <person name="Bader C.D."/>
            <person name="Teijaro C.N."/>
            <person name="Fluegel L."/>
            <person name="Davis C.M."/>
            <person name="Simpson J.R."/>
            <person name="Lauterbach L."/>
            <person name="Steele A.D."/>
            <person name="Gui C."/>
            <person name="Meng S."/>
            <person name="Li G."/>
            <person name="Viehrig K."/>
            <person name="Ye F."/>
            <person name="Su P."/>
            <person name="Kiefer A.F."/>
            <person name="Nichols A."/>
            <person name="Cepeda A.J."/>
            <person name="Yan W."/>
            <person name="Fan B."/>
            <person name="Jiang Y."/>
            <person name="Adhikari A."/>
            <person name="Zheng C.-J."/>
            <person name="Schuster L."/>
            <person name="Cowan T.M."/>
            <person name="Smanski M.J."/>
            <person name="Chevrette M.G."/>
            <person name="De Carvalho L.P.S."/>
            <person name="Shen B."/>
        </authorList>
    </citation>
    <scope>NUCLEOTIDE SEQUENCE [LARGE SCALE GENOMIC DNA]</scope>
    <source>
        <strain evidence="2 3">NPDC053399</strain>
    </source>
</reference>
<sequence length="98" mass="9996">MTNTPHSRGTTPATSETRGAGDVLVRVGAIVFFVGAVSTLATMVPLLLGTDPLPTPAYFVSMLMGAGLALALCGLLRSALAQKRRVQEAREGQAAAGA</sequence>
<proteinExistence type="predicted"/>
<evidence type="ECO:0000256" key="1">
    <source>
        <dbReference type="SAM" id="Phobius"/>
    </source>
</evidence>
<keyword evidence="3" id="KW-1185">Reference proteome</keyword>
<feature type="transmembrane region" description="Helical" evidence="1">
    <location>
        <begin position="23"/>
        <end position="46"/>
    </location>
</feature>
<accession>A0ABW8CE69</accession>
<name>A0ABW8CE69_9ACTN</name>
<gene>
    <name evidence="2" type="ORF">ACIGXA_29990</name>
</gene>
<feature type="transmembrane region" description="Helical" evidence="1">
    <location>
        <begin position="58"/>
        <end position="80"/>
    </location>
</feature>
<dbReference type="EMBL" id="JBITYG010000010">
    <property type="protein sequence ID" value="MFI9104753.1"/>
    <property type="molecule type" value="Genomic_DNA"/>
</dbReference>
<protein>
    <recommendedName>
        <fullName evidence="4">Integral membrane protein</fullName>
    </recommendedName>
</protein>
<keyword evidence="1" id="KW-0812">Transmembrane</keyword>
<organism evidence="2 3">
    <name type="scientific">Streptomyces fildesensis</name>
    <dbReference type="NCBI Taxonomy" id="375757"/>
    <lineage>
        <taxon>Bacteria</taxon>
        <taxon>Bacillati</taxon>
        <taxon>Actinomycetota</taxon>
        <taxon>Actinomycetes</taxon>
        <taxon>Kitasatosporales</taxon>
        <taxon>Streptomycetaceae</taxon>
        <taxon>Streptomyces</taxon>
    </lineage>
</organism>
<evidence type="ECO:0008006" key="4">
    <source>
        <dbReference type="Google" id="ProtNLM"/>
    </source>
</evidence>
<keyword evidence="1" id="KW-1133">Transmembrane helix</keyword>